<dbReference type="InParanoid" id="A0A1E7EWV6"/>
<dbReference type="OrthoDB" id="426133at2759"/>
<reference evidence="1 2" key="1">
    <citation type="submission" date="2016-09" db="EMBL/GenBank/DDBJ databases">
        <title>Extensive genetic diversity and differential bi-allelic expression allows diatom success in the polar Southern Ocean.</title>
        <authorList>
            <consortium name="DOE Joint Genome Institute"/>
            <person name="Mock T."/>
            <person name="Otillar R.P."/>
            <person name="Strauss J."/>
            <person name="Dupont C."/>
            <person name="Frickenhaus S."/>
            <person name="Maumus F."/>
            <person name="Mcmullan M."/>
            <person name="Sanges R."/>
            <person name="Schmutz J."/>
            <person name="Toseland A."/>
            <person name="Valas R."/>
            <person name="Veluchamy A."/>
            <person name="Ward B.J."/>
            <person name="Allen A."/>
            <person name="Barry K."/>
            <person name="Falciatore A."/>
            <person name="Ferrante M."/>
            <person name="Fortunato A.E."/>
            <person name="Gloeckner G."/>
            <person name="Gruber A."/>
            <person name="Hipkin R."/>
            <person name="Janech M."/>
            <person name="Kroth P."/>
            <person name="Leese F."/>
            <person name="Lindquist E."/>
            <person name="Lyon B.R."/>
            <person name="Martin J."/>
            <person name="Mayer C."/>
            <person name="Parker M."/>
            <person name="Quesneville H."/>
            <person name="Raymond J."/>
            <person name="Uhlig C."/>
            <person name="Valentin K.U."/>
            <person name="Worden A.Z."/>
            <person name="Armbrust E.V."/>
            <person name="Bowler C."/>
            <person name="Green B."/>
            <person name="Moulton V."/>
            <person name="Van Oosterhout C."/>
            <person name="Grigoriev I."/>
        </authorList>
    </citation>
    <scope>NUCLEOTIDE SEQUENCE [LARGE SCALE GENOMIC DNA]</scope>
    <source>
        <strain evidence="1 2">CCMP1102</strain>
    </source>
</reference>
<organism evidence="1 2">
    <name type="scientific">Fragilariopsis cylindrus CCMP1102</name>
    <dbReference type="NCBI Taxonomy" id="635003"/>
    <lineage>
        <taxon>Eukaryota</taxon>
        <taxon>Sar</taxon>
        <taxon>Stramenopiles</taxon>
        <taxon>Ochrophyta</taxon>
        <taxon>Bacillariophyta</taxon>
        <taxon>Bacillariophyceae</taxon>
        <taxon>Bacillariophycidae</taxon>
        <taxon>Bacillariales</taxon>
        <taxon>Bacillariaceae</taxon>
        <taxon>Fragilariopsis</taxon>
    </lineage>
</organism>
<dbReference type="InterPro" id="IPR036514">
    <property type="entry name" value="SGNH_hydro_sf"/>
</dbReference>
<gene>
    <name evidence="1" type="ORF">FRACYDRAFT_247543</name>
</gene>
<accession>A0A1E7EWV6</accession>
<dbReference type="AlphaFoldDB" id="A0A1E7EWV6"/>
<proteinExistence type="predicted"/>
<dbReference type="Proteomes" id="UP000095751">
    <property type="component" value="Unassembled WGS sequence"/>
</dbReference>
<dbReference type="Gene3D" id="3.40.50.1110">
    <property type="entry name" value="SGNH hydrolase"/>
    <property type="match status" value="1"/>
</dbReference>
<dbReference type="EMBL" id="KV784372">
    <property type="protein sequence ID" value="OEU10441.1"/>
    <property type="molecule type" value="Genomic_DNA"/>
</dbReference>
<evidence type="ECO:0000313" key="1">
    <source>
        <dbReference type="EMBL" id="OEU10441.1"/>
    </source>
</evidence>
<evidence type="ECO:0000313" key="2">
    <source>
        <dbReference type="Proteomes" id="UP000095751"/>
    </source>
</evidence>
<sequence length="123" mass="14468">MTDKSFSEIDIRIGRIKYLLKSIETRKKITNIIDGTVEDSGLSKSSKYHDQDATHRVVMQMEWPCRQFWDTWQDSCPSLWDFSNWQADVVTINLSTHDFAFGNPTQKRIREGYMSFIKDVRAK</sequence>
<protein>
    <submittedName>
        <fullName evidence="1">Uncharacterized protein</fullName>
    </submittedName>
</protein>
<keyword evidence="2" id="KW-1185">Reference proteome</keyword>
<name>A0A1E7EWV6_9STRA</name>
<dbReference type="KEGG" id="fcy:FRACYDRAFT_247543"/>